<accession>A0ACB9HGZ6</accession>
<sequence length="754" mass="84949">MPVYSLPQSLASFEGIPPIPTSGVPSIPGYVPYTMPLLTGNEWWMEQQRRARMDEQFWKEIRLAELRNRLTYEEAAYTTPGGFPSVYTTGPSTGRQPVPPTQIYGTQGPPSAPIPTPGSNPLTDIHRPYRPAALLTQSKFTPRIAQAEITRKLKKPTTVGKYDGTTDPDDHINIFISVGGIAGAGEDLMIAVFIQVIQHDELIRRLHGRDGLPKTMDELMIVALSTWIRPLPYTRPEPTRFVNPLVRFKDNPENRGTAWVNKLVKSPREVLLTEKLTLDPPRPLNPKSIRDPKRYCEFHKDTRHDTDHCWHLQKQIDIAIQTGKLSHLLKEIHAGPPGWKPTGKKPVRDLCMIGNNEFSNQRGHKCGGARLEAWMEQPLIFPPVRGGASSTSPMVIMALVGDYRISRIVVDIGASMDVMYEQLFRRLDVEDQKTLEPTNLDLVGFSGESVVPLRQLTLPMTLREGAKICTVLFTFMVIPTVSKNNMILGRPGLASFHAAVSTVHSAISFPTPKGIDVVYADQVAEVLQAQIAQTSSNNHPDIRMENMQGPEKWVMNPAFPEQIITIGHTLSTQGRDRLKQFLRNNLDIFAWKLEDMKGVSRELAEHRLHVHKSADPIVQKCRKMGSDRSRAVVDQVRDLVNACILREVHYPTWLANPVMVKKGNGAWRMCIDYKNINNACPKDAYPLPEIDFKIDSLAPFRFKCFMDAYKSYHQIPVAENDEEKTAFITDIGVFSYTEMPFGLKKMSEPLTKDS</sequence>
<gene>
    <name evidence="1" type="ORF">L1987_37507</name>
</gene>
<comment type="caution">
    <text evidence="1">The sequence shown here is derived from an EMBL/GenBank/DDBJ whole genome shotgun (WGS) entry which is preliminary data.</text>
</comment>
<dbReference type="EMBL" id="CM042029">
    <property type="protein sequence ID" value="KAI3794867.1"/>
    <property type="molecule type" value="Genomic_DNA"/>
</dbReference>
<proteinExistence type="predicted"/>
<evidence type="ECO:0000313" key="2">
    <source>
        <dbReference type="Proteomes" id="UP001056120"/>
    </source>
</evidence>
<keyword evidence="2" id="KW-1185">Reference proteome</keyword>
<name>A0ACB9HGZ6_9ASTR</name>
<protein>
    <submittedName>
        <fullName evidence="1">Uncharacterized protein</fullName>
    </submittedName>
</protein>
<organism evidence="1 2">
    <name type="scientific">Smallanthus sonchifolius</name>
    <dbReference type="NCBI Taxonomy" id="185202"/>
    <lineage>
        <taxon>Eukaryota</taxon>
        <taxon>Viridiplantae</taxon>
        <taxon>Streptophyta</taxon>
        <taxon>Embryophyta</taxon>
        <taxon>Tracheophyta</taxon>
        <taxon>Spermatophyta</taxon>
        <taxon>Magnoliopsida</taxon>
        <taxon>eudicotyledons</taxon>
        <taxon>Gunneridae</taxon>
        <taxon>Pentapetalae</taxon>
        <taxon>asterids</taxon>
        <taxon>campanulids</taxon>
        <taxon>Asterales</taxon>
        <taxon>Asteraceae</taxon>
        <taxon>Asteroideae</taxon>
        <taxon>Heliantheae alliance</taxon>
        <taxon>Millerieae</taxon>
        <taxon>Smallanthus</taxon>
    </lineage>
</organism>
<evidence type="ECO:0000313" key="1">
    <source>
        <dbReference type="EMBL" id="KAI3794867.1"/>
    </source>
</evidence>
<reference evidence="2" key="1">
    <citation type="journal article" date="2022" name="Mol. Ecol. Resour.">
        <title>The genomes of chicory, endive, great burdock and yacon provide insights into Asteraceae palaeo-polyploidization history and plant inulin production.</title>
        <authorList>
            <person name="Fan W."/>
            <person name="Wang S."/>
            <person name="Wang H."/>
            <person name="Wang A."/>
            <person name="Jiang F."/>
            <person name="Liu H."/>
            <person name="Zhao H."/>
            <person name="Xu D."/>
            <person name="Zhang Y."/>
        </authorList>
    </citation>
    <scope>NUCLEOTIDE SEQUENCE [LARGE SCALE GENOMIC DNA]</scope>
    <source>
        <strain evidence="2">cv. Yunnan</strain>
    </source>
</reference>
<reference evidence="1 2" key="2">
    <citation type="journal article" date="2022" name="Mol. Ecol. Resour.">
        <title>The genomes of chicory, endive, great burdock and yacon provide insights into Asteraceae paleo-polyploidization history and plant inulin production.</title>
        <authorList>
            <person name="Fan W."/>
            <person name="Wang S."/>
            <person name="Wang H."/>
            <person name="Wang A."/>
            <person name="Jiang F."/>
            <person name="Liu H."/>
            <person name="Zhao H."/>
            <person name="Xu D."/>
            <person name="Zhang Y."/>
        </authorList>
    </citation>
    <scope>NUCLEOTIDE SEQUENCE [LARGE SCALE GENOMIC DNA]</scope>
    <source>
        <strain evidence="2">cv. Yunnan</strain>
        <tissue evidence="1">Leaves</tissue>
    </source>
</reference>
<dbReference type="Proteomes" id="UP001056120">
    <property type="component" value="Linkage Group LG12"/>
</dbReference>